<name>A0ABS2WKB6_9BACL</name>
<dbReference type="InterPro" id="IPR015590">
    <property type="entry name" value="Aldehyde_DH_dom"/>
</dbReference>
<comment type="similarity">
    <text evidence="1 3 5">Belongs to the aldehyde dehydrogenase family.</text>
</comment>
<gene>
    <name evidence="7" type="ORF">JQC72_10625</name>
</gene>
<dbReference type="SUPFAM" id="SSF53720">
    <property type="entry name" value="ALDH-like"/>
    <property type="match status" value="1"/>
</dbReference>
<reference evidence="7" key="1">
    <citation type="journal article" date="2024" name="Int. J. Syst. Evol. Microbiol.">
        <title>Polycladomyces zharkentensis sp. nov., a novel thermophilic cellulose- and starch-degrading member of the Bacillota from a geothermal aquifer in Kazakhstan.</title>
        <authorList>
            <person name="Mashzhan A."/>
            <person name="Kistaubayeva A."/>
            <person name="Javier-Lopez R."/>
            <person name="Bissenova U."/>
            <person name="Bissenbay A."/>
            <person name="Birkeland N.K."/>
        </authorList>
    </citation>
    <scope>NUCLEOTIDE SEQUENCE</scope>
    <source>
        <strain evidence="7">ZKZ2T</strain>
    </source>
</reference>
<dbReference type="CDD" id="cd07099">
    <property type="entry name" value="ALDH_DDALDH"/>
    <property type="match status" value="1"/>
</dbReference>
<accession>A0ABS2WKB6</accession>
<dbReference type="Pfam" id="PF00171">
    <property type="entry name" value="Aldedh"/>
    <property type="match status" value="1"/>
</dbReference>
<evidence type="ECO:0000256" key="3">
    <source>
        <dbReference type="PIRNR" id="PIRNR036492"/>
    </source>
</evidence>
<dbReference type="PIRSF" id="PIRSF036492">
    <property type="entry name" value="ALDH"/>
    <property type="match status" value="1"/>
</dbReference>
<comment type="caution">
    <text evidence="7">The sequence shown here is derived from an EMBL/GenBank/DDBJ whole genome shotgun (WGS) entry which is preliminary data.</text>
</comment>
<sequence length="521" mass="57986">METSTLHPVPAREWKEIELTPPEAGAELMRRAREAFDSWRQKSMDERLSYLRTLRHLIVDRMDEGTAIISQDTGKPKVEALTGDILTVLDAIRHAEKRVKHALKPRRVRTPISLIGKRSFVTYQPRGVVLVISPWNYPFQLSVVPVIAALAAGNTVILKPSEVTPRVGAWIASLFREAGFPEGVVQVAIGEKKLGARLIEEHPDYIFFTGSAQTGKIIQQEAAKRLIPTTLELGGKDPMIVFADANLNRAVKGAVWGALTNCGQVCMSVERIYVEETIHDTFVEALKKEVARLRLDGGDETDLGTMTVERQKEIVRRHVEDAITSGAKLVSGLHPRDWPESDGLRVHPVILTGVDAQSAVMREETFGPVICVLPFRDEAEAIRAANDSIYGLSASVWTSDIEKARQVAQSLETGSVVINDVVLSIANPYLPFGGVKESGIGRYHGDEGYRIFCHEKSLLIDRGWLPSEVHWFPYQNKLIPFRTLVANLYGRKRSFFRFVRSYLTLLATSLRESGSKGDETG</sequence>
<evidence type="ECO:0000259" key="6">
    <source>
        <dbReference type="Pfam" id="PF00171"/>
    </source>
</evidence>
<evidence type="ECO:0000313" key="8">
    <source>
        <dbReference type="Proteomes" id="UP001177120"/>
    </source>
</evidence>
<evidence type="ECO:0000313" key="7">
    <source>
        <dbReference type="EMBL" id="MBN2909969.1"/>
    </source>
</evidence>
<evidence type="ECO:0000256" key="5">
    <source>
        <dbReference type="RuleBase" id="RU003345"/>
    </source>
</evidence>
<proteinExistence type="inferred from homology"/>
<dbReference type="PANTHER" id="PTHR11699">
    <property type="entry name" value="ALDEHYDE DEHYDROGENASE-RELATED"/>
    <property type="match status" value="1"/>
</dbReference>
<evidence type="ECO:0000256" key="1">
    <source>
        <dbReference type="ARBA" id="ARBA00009986"/>
    </source>
</evidence>
<dbReference type="Proteomes" id="UP001177120">
    <property type="component" value="Unassembled WGS sequence"/>
</dbReference>
<dbReference type="PROSITE" id="PS00687">
    <property type="entry name" value="ALDEHYDE_DEHYDR_GLU"/>
    <property type="match status" value="1"/>
</dbReference>
<dbReference type="EMBL" id="JAFHAP010000009">
    <property type="protein sequence ID" value="MBN2909969.1"/>
    <property type="molecule type" value="Genomic_DNA"/>
</dbReference>
<dbReference type="InterPro" id="IPR029510">
    <property type="entry name" value="Ald_DH_CS_GLU"/>
</dbReference>
<keyword evidence="2 3" id="KW-0560">Oxidoreductase</keyword>
<organism evidence="7 8">
    <name type="scientific">Polycladomyces zharkentensis</name>
    <dbReference type="NCBI Taxonomy" id="2807616"/>
    <lineage>
        <taxon>Bacteria</taxon>
        <taxon>Bacillati</taxon>
        <taxon>Bacillota</taxon>
        <taxon>Bacilli</taxon>
        <taxon>Bacillales</taxon>
        <taxon>Thermoactinomycetaceae</taxon>
        <taxon>Polycladomyces</taxon>
    </lineage>
</organism>
<evidence type="ECO:0000256" key="2">
    <source>
        <dbReference type="ARBA" id="ARBA00023002"/>
    </source>
</evidence>
<evidence type="ECO:0000256" key="4">
    <source>
        <dbReference type="PROSITE-ProRule" id="PRU10007"/>
    </source>
</evidence>
<dbReference type="InterPro" id="IPR016162">
    <property type="entry name" value="Ald_DH_N"/>
</dbReference>
<dbReference type="InterPro" id="IPR012394">
    <property type="entry name" value="Aldehyde_DH_NAD(P)"/>
</dbReference>
<dbReference type="InterPro" id="IPR016161">
    <property type="entry name" value="Ald_DH/histidinol_DH"/>
</dbReference>
<dbReference type="InterPro" id="IPR016163">
    <property type="entry name" value="Ald_DH_C"/>
</dbReference>
<keyword evidence="8" id="KW-1185">Reference proteome</keyword>
<feature type="domain" description="Aldehyde dehydrogenase" evidence="6">
    <location>
        <begin position="5"/>
        <end position="457"/>
    </location>
</feature>
<feature type="active site" evidence="4">
    <location>
        <position position="232"/>
    </location>
</feature>
<protein>
    <recommendedName>
        <fullName evidence="3">Aldehyde dehydrogenase</fullName>
    </recommendedName>
</protein>
<dbReference type="Gene3D" id="3.40.309.10">
    <property type="entry name" value="Aldehyde Dehydrogenase, Chain A, domain 2"/>
    <property type="match status" value="1"/>
</dbReference>
<dbReference type="Gene3D" id="3.40.605.10">
    <property type="entry name" value="Aldehyde Dehydrogenase, Chain A, domain 1"/>
    <property type="match status" value="1"/>
</dbReference>
<dbReference type="RefSeq" id="WP_205495471.1">
    <property type="nucleotide sequence ID" value="NZ_JAFHAP010000009.1"/>
</dbReference>